<feature type="transmembrane region" description="Helical" evidence="3">
    <location>
        <begin position="135"/>
        <end position="154"/>
    </location>
</feature>
<keyword evidence="3" id="KW-0812">Transmembrane</keyword>
<feature type="region of interest" description="Disordered" evidence="2">
    <location>
        <begin position="195"/>
        <end position="216"/>
    </location>
</feature>
<gene>
    <name evidence="5" type="ORF">PECUL_23A029073</name>
</gene>
<evidence type="ECO:0000256" key="2">
    <source>
        <dbReference type="SAM" id="MobiDB-lite"/>
    </source>
</evidence>
<proteinExistence type="predicted"/>
<feature type="transmembrane region" description="Helical" evidence="3">
    <location>
        <begin position="50"/>
        <end position="70"/>
    </location>
</feature>
<dbReference type="PANTHER" id="PTHR11360:SF21">
    <property type="entry name" value="MONOCARBOXYLATE TRANSPORTER 6"/>
    <property type="match status" value="1"/>
</dbReference>
<evidence type="ECO:0000313" key="6">
    <source>
        <dbReference type="Proteomes" id="UP001295444"/>
    </source>
</evidence>
<feature type="transmembrane region" description="Helical" evidence="3">
    <location>
        <begin position="102"/>
        <end position="128"/>
    </location>
</feature>
<evidence type="ECO:0000256" key="1">
    <source>
        <dbReference type="ARBA" id="ARBA00004141"/>
    </source>
</evidence>
<dbReference type="InterPro" id="IPR036259">
    <property type="entry name" value="MFS_trans_sf"/>
</dbReference>
<feature type="transmembrane region" description="Helical" evidence="3">
    <location>
        <begin position="393"/>
        <end position="416"/>
    </location>
</feature>
<name>A0AAD1WF99_PELCU</name>
<dbReference type="PANTHER" id="PTHR11360">
    <property type="entry name" value="MONOCARBOXYLATE TRANSPORTER"/>
    <property type="match status" value="1"/>
</dbReference>
<feature type="transmembrane region" description="Helical" evidence="3">
    <location>
        <begin position="269"/>
        <end position="291"/>
    </location>
</feature>
<keyword evidence="3" id="KW-1133">Transmembrane helix</keyword>
<feature type="domain" description="Major facilitator superfamily (MFS) profile" evidence="4">
    <location>
        <begin position="9"/>
        <end position="421"/>
    </location>
</feature>
<dbReference type="InterPro" id="IPR020846">
    <property type="entry name" value="MFS_dom"/>
</dbReference>
<feature type="transmembrane region" description="Helical" evidence="3">
    <location>
        <begin position="12"/>
        <end position="34"/>
    </location>
</feature>
<dbReference type="InterPro" id="IPR011701">
    <property type="entry name" value="MFS"/>
</dbReference>
<feature type="transmembrane region" description="Helical" evidence="3">
    <location>
        <begin position="237"/>
        <end position="257"/>
    </location>
</feature>
<dbReference type="AlphaFoldDB" id="A0AAD1WF99"/>
<evidence type="ECO:0000259" key="4">
    <source>
        <dbReference type="PROSITE" id="PS50850"/>
    </source>
</evidence>
<dbReference type="FunFam" id="1.20.1250.20:FF:000337">
    <property type="entry name" value="Solute carrier family 16 member 5"/>
    <property type="match status" value="1"/>
</dbReference>
<evidence type="ECO:0000256" key="3">
    <source>
        <dbReference type="SAM" id="Phobius"/>
    </source>
</evidence>
<dbReference type="SUPFAM" id="SSF103473">
    <property type="entry name" value="MFS general substrate transporter"/>
    <property type="match status" value="1"/>
</dbReference>
<dbReference type="GO" id="GO:0008028">
    <property type="term" value="F:monocarboxylic acid transmembrane transporter activity"/>
    <property type="evidence" value="ECO:0007669"/>
    <property type="project" value="TreeGrafter"/>
</dbReference>
<feature type="transmembrane region" description="Helical" evidence="3">
    <location>
        <begin position="303"/>
        <end position="322"/>
    </location>
</feature>
<dbReference type="Pfam" id="PF07690">
    <property type="entry name" value="MFS_1"/>
    <property type="match status" value="1"/>
</dbReference>
<feature type="transmembrane region" description="Helical" evidence="3">
    <location>
        <begin position="362"/>
        <end position="381"/>
    </location>
</feature>
<accession>A0AAD1WF99</accession>
<feature type="transmembrane region" description="Helical" evidence="3">
    <location>
        <begin position="328"/>
        <end position="350"/>
    </location>
</feature>
<feature type="transmembrane region" description="Helical" evidence="3">
    <location>
        <begin position="77"/>
        <end position="96"/>
    </location>
</feature>
<dbReference type="GO" id="GO:0016323">
    <property type="term" value="C:basolateral plasma membrane"/>
    <property type="evidence" value="ECO:0007669"/>
    <property type="project" value="TreeGrafter"/>
</dbReference>
<comment type="subcellular location">
    <subcellularLocation>
        <location evidence="1">Membrane</location>
        <topology evidence="1">Multi-pass membrane protein</topology>
    </subcellularLocation>
</comment>
<dbReference type="InterPro" id="IPR050327">
    <property type="entry name" value="Proton-linked_MCT"/>
</dbReference>
<dbReference type="EMBL" id="OW240917">
    <property type="protein sequence ID" value="CAH2302159.1"/>
    <property type="molecule type" value="Genomic_DNA"/>
</dbReference>
<organism evidence="5 6">
    <name type="scientific">Pelobates cultripes</name>
    <name type="common">Western spadefoot toad</name>
    <dbReference type="NCBI Taxonomy" id="61616"/>
    <lineage>
        <taxon>Eukaryota</taxon>
        <taxon>Metazoa</taxon>
        <taxon>Chordata</taxon>
        <taxon>Craniata</taxon>
        <taxon>Vertebrata</taxon>
        <taxon>Euteleostomi</taxon>
        <taxon>Amphibia</taxon>
        <taxon>Batrachia</taxon>
        <taxon>Anura</taxon>
        <taxon>Pelobatoidea</taxon>
        <taxon>Pelobatidae</taxon>
        <taxon>Pelobates</taxon>
    </lineage>
</organism>
<dbReference type="Proteomes" id="UP001295444">
    <property type="component" value="Chromosome 06"/>
</dbReference>
<protein>
    <submittedName>
        <fullName evidence="5">Monocarboxylate transporter 6</fullName>
    </submittedName>
</protein>
<feature type="transmembrane region" description="Helical" evidence="3">
    <location>
        <begin position="166"/>
        <end position="185"/>
    </location>
</feature>
<sequence>METVDGKWSWVVLAAVIMTHGMTLGFPSCIGVYYTDLQTSFQASNTETSWFPSIIMAVLHAGGPLCSVMVERLGCRITVMIGGLLCGLGMVASSFSQTIIHLYLSAGLVGGLGLCFCFQAAVTVLGYYFIKRRTLANALASTGASIGMALWPLASQHLLESVGWRGSFLIFGGVLLNCCVCGAIMRPVRSPNPISKKDALLNSPNGKPNESEEMESGKGIQRYMAFDLLLRHRRYQIFTIGVTWMVLGFVLPLFYLVPYATSKGVEESTAALLLSLIGFINIFVRPIAGLVSQQKIFSGRLMYLFSFAVTLNGLSNLVCASWVSFTAFVTYCILYSVSMSFIGALVFQVLMDTVGMKRFPGAFGLFTILESITILIGPPLAGLLVDYTDQYGLVFYATCIAVTSSGIFMGLASYIVNRNDANRKQKQTTTDATWNNETIDIKPSSAYQDVL</sequence>
<keyword evidence="3" id="KW-0472">Membrane</keyword>
<keyword evidence="6" id="KW-1185">Reference proteome</keyword>
<dbReference type="Gene3D" id="1.20.1250.20">
    <property type="entry name" value="MFS general substrate transporter like domains"/>
    <property type="match status" value="1"/>
</dbReference>
<reference evidence="5" key="1">
    <citation type="submission" date="2022-03" db="EMBL/GenBank/DDBJ databases">
        <authorList>
            <person name="Alioto T."/>
            <person name="Alioto T."/>
            <person name="Gomez Garrido J."/>
        </authorList>
    </citation>
    <scope>NUCLEOTIDE SEQUENCE</scope>
</reference>
<dbReference type="PROSITE" id="PS50850">
    <property type="entry name" value="MFS"/>
    <property type="match status" value="1"/>
</dbReference>
<evidence type="ECO:0000313" key="5">
    <source>
        <dbReference type="EMBL" id="CAH2302159.1"/>
    </source>
</evidence>